<dbReference type="EMBL" id="CP001514">
    <property type="protein sequence ID" value="ACS44195.1"/>
    <property type="molecule type" value="Genomic_DNA"/>
</dbReference>
<evidence type="ECO:0000313" key="3">
    <source>
        <dbReference type="Proteomes" id="UP000009081"/>
    </source>
</evidence>
<evidence type="ECO:0000256" key="1">
    <source>
        <dbReference type="SAM" id="MobiDB-lite"/>
    </source>
</evidence>
<dbReference type="Proteomes" id="UP000009081">
    <property type="component" value="Plasmid p3META1"/>
</dbReference>
<accession>C5B6W3</accession>
<name>C5B6W3_METEA</name>
<feature type="region of interest" description="Disordered" evidence="1">
    <location>
        <begin position="68"/>
        <end position="116"/>
    </location>
</feature>
<feature type="compositionally biased region" description="Basic residues" evidence="1">
    <location>
        <begin position="106"/>
        <end position="116"/>
    </location>
</feature>
<reference evidence="2 3" key="1">
    <citation type="journal article" date="2009" name="PLoS ONE">
        <title>Methylobacterium genome sequences: a reference blueprint to investigate microbial metabolism of C1 compounds from natural and industrial sources.</title>
        <authorList>
            <person name="Vuilleumier S."/>
            <person name="Chistoserdova L."/>
            <person name="Lee M.-C."/>
            <person name="Bringel F."/>
            <person name="Lajus A."/>
            <person name="Zhou Y."/>
            <person name="Gourion B."/>
            <person name="Barbe V."/>
            <person name="Chang J."/>
            <person name="Cruveiller S."/>
            <person name="Dossat C."/>
            <person name="Gillett W."/>
            <person name="Gruffaz C."/>
            <person name="Haugen E."/>
            <person name="Hourcade E."/>
            <person name="Levy R."/>
            <person name="Mangenot S."/>
            <person name="Muller E."/>
            <person name="Nadalig T."/>
            <person name="Pagni M."/>
            <person name="Penny C."/>
            <person name="Peyraud R."/>
            <person name="Robinson D.G."/>
            <person name="Roche D."/>
            <person name="Rouy Z."/>
            <person name="Saenampechek C."/>
            <person name="Salvignol G."/>
            <person name="Vallenet D."/>
            <person name="Wu Z."/>
            <person name="Marx C.J."/>
            <person name="Vorholt J.A."/>
            <person name="Olson M.V."/>
            <person name="Kaul R."/>
            <person name="Weissenbach J."/>
            <person name="Medigue C."/>
            <person name="Lidstrom M.E."/>
        </authorList>
    </citation>
    <scope>NUCLEOTIDE SEQUENCE [LARGE SCALE GENOMIC DNA]</scope>
    <source>
        <strain evidence="3">ATCC 14718 / DSM 1338 / JCM 2805 / NCIMB 9133 / AM1</strain>
    </source>
</reference>
<evidence type="ECO:0000313" key="2">
    <source>
        <dbReference type="EMBL" id="ACS44195.1"/>
    </source>
</evidence>
<geneLocation type="plasmid" evidence="2 3">
    <name>p3META1</name>
</geneLocation>
<keyword evidence="2" id="KW-0614">Plasmid</keyword>
<gene>
    <name evidence="2" type="ordered locus">MexAM1_p3METAp0021</name>
</gene>
<dbReference type="AlphaFoldDB" id="C5B6W3"/>
<dbReference type="KEGG" id="mea:Mex_p30021"/>
<keyword evidence="3" id="KW-1185">Reference proteome</keyword>
<dbReference type="RefSeq" id="WP_012753509.1">
    <property type="nucleotide sequence ID" value="NC_012810.1"/>
</dbReference>
<sequence>MPKIAPTTPRPAWIVHRLGAQGQPKTPRRRAMKVHRSEASAIAEANRLAALCGASIAVFEQVAIIRPPVVPEPPPAAPPPQPAPTPVAEAPATSKPARSVAVETRRSRRTTLQKDA</sequence>
<organism evidence="2 3">
    <name type="scientific">Methylorubrum extorquens (strain ATCC 14718 / DSM 1338 / JCM 2805 / NCIMB 9133 / AM1)</name>
    <name type="common">Methylobacterium extorquens</name>
    <dbReference type="NCBI Taxonomy" id="272630"/>
    <lineage>
        <taxon>Bacteria</taxon>
        <taxon>Pseudomonadati</taxon>
        <taxon>Pseudomonadota</taxon>
        <taxon>Alphaproteobacteria</taxon>
        <taxon>Hyphomicrobiales</taxon>
        <taxon>Methylobacteriaceae</taxon>
        <taxon>Methylorubrum</taxon>
    </lineage>
</organism>
<protein>
    <submittedName>
        <fullName evidence="2">Uncharacterized protein</fullName>
    </submittedName>
</protein>
<dbReference type="HOGENOM" id="CLU_2093974_0_0_5"/>
<feature type="compositionally biased region" description="Pro residues" evidence="1">
    <location>
        <begin position="68"/>
        <end position="85"/>
    </location>
</feature>
<proteinExistence type="predicted"/>